<dbReference type="Gene3D" id="2.170.130.10">
    <property type="entry name" value="TonB-dependent receptor, plug domain"/>
    <property type="match status" value="1"/>
</dbReference>
<keyword evidence="6 8" id="KW-0472">Membrane</keyword>
<evidence type="ECO:0000313" key="13">
    <source>
        <dbReference type="Proteomes" id="UP001501175"/>
    </source>
</evidence>
<dbReference type="Gene3D" id="2.60.40.1120">
    <property type="entry name" value="Carboxypeptidase-like, regulatory domain"/>
    <property type="match status" value="1"/>
</dbReference>
<dbReference type="NCBIfam" id="TIGR04056">
    <property type="entry name" value="OMP_RagA_SusC"/>
    <property type="match status" value="1"/>
</dbReference>
<proteinExistence type="inferred from homology"/>
<dbReference type="PROSITE" id="PS52016">
    <property type="entry name" value="TONB_DEPENDENT_REC_3"/>
    <property type="match status" value="1"/>
</dbReference>
<dbReference type="InterPro" id="IPR012910">
    <property type="entry name" value="Plug_dom"/>
</dbReference>
<dbReference type="InterPro" id="IPR023997">
    <property type="entry name" value="TonB-dep_OMP_SusC/RagA_CS"/>
</dbReference>
<evidence type="ECO:0000256" key="9">
    <source>
        <dbReference type="RuleBase" id="RU003357"/>
    </source>
</evidence>
<evidence type="ECO:0000256" key="3">
    <source>
        <dbReference type="ARBA" id="ARBA00022452"/>
    </source>
</evidence>
<evidence type="ECO:0000256" key="8">
    <source>
        <dbReference type="PROSITE-ProRule" id="PRU01360"/>
    </source>
</evidence>
<dbReference type="NCBIfam" id="TIGR04057">
    <property type="entry name" value="SusC_RagA_signa"/>
    <property type="match status" value="1"/>
</dbReference>
<protein>
    <submittedName>
        <fullName evidence="12">SusC/RagA family TonB-linked outer membrane protein</fullName>
    </submittedName>
</protein>
<evidence type="ECO:0000259" key="11">
    <source>
        <dbReference type="Pfam" id="PF07715"/>
    </source>
</evidence>
<dbReference type="Pfam" id="PF00593">
    <property type="entry name" value="TonB_dep_Rec_b-barrel"/>
    <property type="match status" value="1"/>
</dbReference>
<dbReference type="InterPro" id="IPR039426">
    <property type="entry name" value="TonB-dep_rcpt-like"/>
</dbReference>
<name>A0ABP8NQB5_9BACT</name>
<keyword evidence="4 8" id="KW-0812">Transmembrane</keyword>
<evidence type="ECO:0000256" key="5">
    <source>
        <dbReference type="ARBA" id="ARBA00023077"/>
    </source>
</evidence>
<dbReference type="Pfam" id="PF13715">
    <property type="entry name" value="CarbopepD_reg_2"/>
    <property type="match status" value="1"/>
</dbReference>
<dbReference type="SUPFAM" id="SSF49464">
    <property type="entry name" value="Carboxypeptidase regulatory domain-like"/>
    <property type="match status" value="1"/>
</dbReference>
<keyword evidence="13" id="KW-1185">Reference proteome</keyword>
<sequence length="1173" mass="128245">MSWPAFLNTHFPNPITIFMYYTSTSKTTLWRFLSLMSFALLWLSVAWATGRPYGPPGQDRTANPLQDRVVSGQVTTKLAGASMPGVNVVIKGTQMGTTTDANGRYTLTVSGSNRVLVFSYIGFVTEEVPVGNRNVIDLAMTESAETLQEAVVTALGIKREERSLGYSVGKVEGKELNRVVQENVLNSLAGKVAGVTISSTGGTGSSVSMVIRGATSLSSDNQPLFVIDGVPIANTLNNISQVGNDNRVDFGNAISGLNPDDIENISILKGPSAAALYGSRAGNGVVLITTKSGSKTKKVTVTINSSTVFDKPFKFLKWQTQFGSGQYSAIPASISGTPFSNPFGKLVQEEVGATYGAALDKGYSEVQWNSPLDANGKPIAMPLVSHPDNVKNFVQTGVTTTNGVSVANNTDQITYRLSYSNMSHKGIIPNSDLFRNTFNLNSSLRVSDKVRVSTNLDISRNNANNRPAGNRGTNPLQWAYNVSPHTDILALKDYWLPGQEGLQQRSQFKGIFNNPYFLAYEVNNSFVRDRVYGNLKADWQITPELSLMGRYALDTYKEQREMKIANSYTNDPRGAYGIIDLSNLETNADFLATYRKDVKGFGVSVSGGGNARYQKGGNVSNASRNGTGLIVPGVYTIQNILPENLDFSSNRFQRAIYSVYGMANLSYKDMIYLDLTARNDWSSTLPANNRSYFYPSASLSMLVNEMLFPTFDAISLLKLRGGYAQVGNDANPYMLLSTLNNAGTWAGVPRLSVPGTLLLSDLKPEIATSYEAGVDLNLFRNRLRLGATIYQVENRNQILSTKLPPSSGYTSKNINAGLLVSKGIELSLGGTVLQNNGWRLDVNTNLTRNRTSIKALSDDLPYYTLWTDAKGGAWTYVGEEIGDIYDAQIVTVTDKSSPYYGYPLLDKTGKWQSIDAINTRNKIGNFNPKFIMGAQTSLSYRGFSLNMSFDWRNGGDFVSQTYRYGEEDGRSQLFLDKLINPNGLTGDALRNYLVANQEELIKIHGNYFPLVGGPTPDYGGYPFKYGPYTLPHGGTFIPGVIATGYDASGNPTGYQENLGGPGTQILPFAGSTAWSFTRAFLYDASYLKLREVSMGYDLPVSLIRKIGMQNANVSVYSRNIILWTAAKINIDPEMAFQQEAGLQGGGSQFKQGIERYNVTPWVIPVGFKLNLTF</sequence>
<evidence type="ECO:0000256" key="7">
    <source>
        <dbReference type="ARBA" id="ARBA00023237"/>
    </source>
</evidence>
<dbReference type="InterPro" id="IPR008969">
    <property type="entry name" value="CarboxyPept-like_regulatory"/>
</dbReference>
<comment type="caution">
    <text evidence="12">The sequence shown here is derived from an EMBL/GenBank/DDBJ whole genome shotgun (WGS) entry which is preliminary data.</text>
</comment>
<evidence type="ECO:0000256" key="4">
    <source>
        <dbReference type="ARBA" id="ARBA00022692"/>
    </source>
</evidence>
<gene>
    <name evidence="12" type="ORF">GCM10023189_55530</name>
</gene>
<dbReference type="EMBL" id="BAABHD010000084">
    <property type="protein sequence ID" value="GAA4469110.1"/>
    <property type="molecule type" value="Genomic_DNA"/>
</dbReference>
<feature type="domain" description="TonB-dependent receptor plug" evidence="11">
    <location>
        <begin position="162"/>
        <end position="285"/>
    </location>
</feature>
<dbReference type="Gene3D" id="2.40.170.20">
    <property type="entry name" value="TonB-dependent receptor, beta-barrel domain"/>
    <property type="match status" value="1"/>
</dbReference>
<feature type="domain" description="TonB-dependent receptor-like beta-barrel" evidence="10">
    <location>
        <begin position="467"/>
        <end position="862"/>
    </location>
</feature>
<keyword evidence="7 8" id="KW-0998">Cell outer membrane</keyword>
<dbReference type="InterPro" id="IPR023996">
    <property type="entry name" value="TonB-dep_OMP_SusC/RagA"/>
</dbReference>
<evidence type="ECO:0000313" key="12">
    <source>
        <dbReference type="EMBL" id="GAA4469110.1"/>
    </source>
</evidence>
<accession>A0ABP8NQB5</accession>
<keyword evidence="5 9" id="KW-0798">TonB box</keyword>
<comment type="subcellular location">
    <subcellularLocation>
        <location evidence="1 8">Cell outer membrane</location>
        <topology evidence="1 8">Multi-pass membrane protein</topology>
    </subcellularLocation>
</comment>
<dbReference type="InterPro" id="IPR036942">
    <property type="entry name" value="Beta-barrel_TonB_sf"/>
</dbReference>
<comment type="similarity">
    <text evidence="8 9">Belongs to the TonB-dependent receptor family.</text>
</comment>
<dbReference type="InterPro" id="IPR000531">
    <property type="entry name" value="Beta-barrel_TonB"/>
</dbReference>
<evidence type="ECO:0000256" key="2">
    <source>
        <dbReference type="ARBA" id="ARBA00022448"/>
    </source>
</evidence>
<dbReference type="InterPro" id="IPR037066">
    <property type="entry name" value="Plug_dom_sf"/>
</dbReference>
<keyword evidence="2 8" id="KW-0813">Transport</keyword>
<dbReference type="RefSeq" id="WP_345249344.1">
    <property type="nucleotide sequence ID" value="NZ_BAABHD010000084.1"/>
</dbReference>
<evidence type="ECO:0000259" key="10">
    <source>
        <dbReference type="Pfam" id="PF00593"/>
    </source>
</evidence>
<keyword evidence="3 8" id="KW-1134">Transmembrane beta strand</keyword>
<reference evidence="13" key="1">
    <citation type="journal article" date="2019" name="Int. J. Syst. Evol. Microbiol.">
        <title>The Global Catalogue of Microorganisms (GCM) 10K type strain sequencing project: providing services to taxonomists for standard genome sequencing and annotation.</title>
        <authorList>
            <consortium name="The Broad Institute Genomics Platform"/>
            <consortium name="The Broad Institute Genome Sequencing Center for Infectious Disease"/>
            <person name="Wu L."/>
            <person name="Ma J."/>
        </authorList>
    </citation>
    <scope>NUCLEOTIDE SEQUENCE [LARGE SCALE GENOMIC DNA]</scope>
    <source>
        <strain evidence="13">JCM 17927</strain>
    </source>
</reference>
<dbReference type="Proteomes" id="UP001501175">
    <property type="component" value="Unassembled WGS sequence"/>
</dbReference>
<organism evidence="12 13">
    <name type="scientific">Nibrella saemangeumensis</name>
    <dbReference type="NCBI Taxonomy" id="1084526"/>
    <lineage>
        <taxon>Bacteria</taxon>
        <taxon>Pseudomonadati</taxon>
        <taxon>Bacteroidota</taxon>
        <taxon>Cytophagia</taxon>
        <taxon>Cytophagales</taxon>
        <taxon>Spirosomataceae</taxon>
        <taxon>Nibrella</taxon>
    </lineage>
</organism>
<dbReference type="SUPFAM" id="SSF56935">
    <property type="entry name" value="Porins"/>
    <property type="match status" value="1"/>
</dbReference>
<evidence type="ECO:0000256" key="6">
    <source>
        <dbReference type="ARBA" id="ARBA00023136"/>
    </source>
</evidence>
<dbReference type="Pfam" id="PF07715">
    <property type="entry name" value="Plug"/>
    <property type="match status" value="1"/>
</dbReference>
<evidence type="ECO:0000256" key="1">
    <source>
        <dbReference type="ARBA" id="ARBA00004571"/>
    </source>
</evidence>